<gene>
    <name evidence="9" type="ORF">NTEN_LOCUS16959</name>
</gene>
<dbReference type="EMBL" id="CADCXU010025063">
    <property type="protein sequence ID" value="CAB0012181.1"/>
    <property type="molecule type" value="Genomic_DNA"/>
</dbReference>
<dbReference type="FunFam" id="3.30.420.40:FF:000102">
    <property type="entry name" value="Putative glycerol kinase 5"/>
    <property type="match status" value="1"/>
</dbReference>
<dbReference type="PROSITE" id="PS00445">
    <property type="entry name" value="FGGY_KINASES_2"/>
    <property type="match status" value="1"/>
</dbReference>
<dbReference type="InterPro" id="IPR018485">
    <property type="entry name" value="FGGY_C"/>
</dbReference>
<keyword evidence="10" id="KW-1185">Reference proteome</keyword>
<dbReference type="Gene3D" id="3.30.420.40">
    <property type="match status" value="2"/>
</dbReference>
<proteinExistence type="inferred from homology"/>
<dbReference type="AlphaFoldDB" id="A0A6H5H7C2"/>
<evidence type="ECO:0000256" key="1">
    <source>
        <dbReference type="ARBA" id="ARBA00005190"/>
    </source>
</evidence>
<dbReference type="Pfam" id="PF02782">
    <property type="entry name" value="FGGY_C"/>
    <property type="match status" value="1"/>
</dbReference>
<reference evidence="9 10" key="1">
    <citation type="submission" date="2020-02" db="EMBL/GenBank/DDBJ databases">
        <authorList>
            <person name="Ferguson B K."/>
        </authorList>
    </citation>
    <scope>NUCLEOTIDE SEQUENCE [LARGE SCALE GENOMIC DNA]</scope>
</reference>
<evidence type="ECO:0000256" key="4">
    <source>
        <dbReference type="ARBA" id="ARBA00022679"/>
    </source>
</evidence>
<comment type="pathway">
    <text evidence="1">Polyol metabolism; glycerol degradation via glycerol kinase pathway; sn-glycerol 3-phosphate from glycerol: step 1/1.</text>
</comment>
<evidence type="ECO:0000256" key="3">
    <source>
        <dbReference type="ARBA" id="ARBA00012099"/>
    </source>
</evidence>
<evidence type="ECO:0000256" key="6">
    <source>
        <dbReference type="RuleBase" id="RU003733"/>
    </source>
</evidence>
<dbReference type="SUPFAM" id="SSF53067">
    <property type="entry name" value="Actin-like ATPase domain"/>
    <property type="match status" value="2"/>
</dbReference>
<dbReference type="GO" id="GO:0004370">
    <property type="term" value="F:glycerol kinase activity"/>
    <property type="evidence" value="ECO:0007669"/>
    <property type="project" value="UniProtKB-EC"/>
</dbReference>
<organism evidence="9 10">
    <name type="scientific">Nesidiocoris tenuis</name>
    <dbReference type="NCBI Taxonomy" id="355587"/>
    <lineage>
        <taxon>Eukaryota</taxon>
        <taxon>Metazoa</taxon>
        <taxon>Ecdysozoa</taxon>
        <taxon>Arthropoda</taxon>
        <taxon>Hexapoda</taxon>
        <taxon>Insecta</taxon>
        <taxon>Pterygota</taxon>
        <taxon>Neoptera</taxon>
        <taxon>Paraneoptera</taxon>
        <taxon>Hemiptera</taxon>
        <taxon>Heteroptera</taxon>
        <taxon>Panheteroptera</taxon>
        <taxon>Cimicomorpha</taxon>
        <taxon>Miridae</taxon>
        <taxon>Dicyphina</taxon>
        <taxon>Nesidiocoris</taxon>
    </lineage>
</organism>
<dbReference type="GO" id="GO:0006641">
    <property type="term" value="P:triglyceride metabolic process"/>
    <property type="evidence" value="ECO:0007669"/>
    <property type="project" value="TreeGrafter"/>
</dbReference>
<dbReference type="Pfam" id="PF00370">
    <property type="entry name" value="FGGY_N"/>
    <property type="match status" value="2"/>
</dbReference>
<dbReference type="Proteomes" id="UP000479000">
    <property type="component" value="Unassembled WGS sequence"/>
</dbReference>
<feature type="domain" description="Carbohydrate kinase FGGY N-terminal" evidence="7">
    <location>
        <begin position="18"/>
        <end position="137"/>
    </location>
</feature>
<dbReference type="InterPro" id="IPR018483">
    <property type="entry name" value="Carb_kinase_FGGY_CS"/>
</dbReference>
<dbReference type="PANTHER" id="PTHR10196:SF68">
    <property type="entry name" value="GLYCEROL KINASE 5-RELATED"/>
    <property type="match status" value="1"/>
</dbReference>
<dbReference type="GO" id="GO:0046167">
    <property type="term" value="P:glycerol-3-phosphate biosynthetic process"/>
    <property type="evidence" value="ECO:0007669"/>
    <property type="project" value="TreeGrafter"/>
</dbReference>
<evidence type="ECO:0000256" key="2">
    <source>
        <dbReference type="ARBA" id="ARBA00009156"/>
    </source>
</evidence>
<accession>A0A6H5H7C2</accession>
<comment type="similarity">
    <text evidence="2 6">Belongs to the FGGY kinase family.</text>
</comment>
<protein>
    <recommendedName>
        <fullName evidence="3">glycerol kinase</fullName>
        <ecNumber evidence="3">2.7.1.30</ecNumber>
    </recommendedName>
</protein>
<name>A0A6H5H7C2_9HEMI</name>
<dbReference type="GO" id="GO:0019563">
    <property type="term" value="P:glycerol catabolic process"/>
    <property type="evidence" value="ECO:0007669"/>
    <property type="project" value="UniProtKB-UniPathway"/>
</dbReference>
<sequence length="405" mass="45115">MTVIDADDEIAGKRNKFILALDVGTTKVKCHLVNHDGLVVHSAEESVKLLYPQPGWVEIDPKSIWNKVSNVMRAAVHGGGVRFEDIICIGMSCQRSSFITWNKETGVPYHRFITWKDMRADSINQSLNNSILVKAVKLLAWLLFLVTRSPRLLLASSLKYENVQVFGRLLWVLNNYQHVKDAARNGLVAFGTLDTWLLYKFGCEKHITDHSNVISTAMFCPHKLDWLYPILWIAGVPSSILPSVLDSAGKHFGSTHPDIFGLPVPIRASMISGRLPAAASFIGITRKTSKAHMMRALLESLAFSGACLYENYAQNLKKPVGEIRVGGGVANNDFILQKLANLTGARVTRFENVERSSLGAAYLAGLAEGEHLLFGFYCTLFVRRLWRLVIYEYCIHGGKSRGLLL</sequence>
<keyword evidence="5 6" id="KW-0418">Kinase</keyword>
<feature type="domain" description="Carbohydrate kinase FGGY N-terminal" evidence="7">
    <location>
        <begin position="168"/>
        <end position="259"/>
    </location>
</feature>
<dbReference type="OrthoDB" id="6278781at2759"/>
<dbReference type="Gene3D" id="1.20.58.2240">
    <property type="match status" value="1"/>
</dbReference>
<dbReference type="UniPathway" id="UPA00618">
    <property type="reaction ID" value="UER00672"/>
</dbReference>
<evidence type="ECO:0000259" key="8">
    <source>
        <dbReference type="Pfam" id="PF02782"/>
    </source>
</evidence>
<evidence type="ECO:0000259" key="7">
    <source>
        <dbReference type="Pfam" id="PF00370"/>
    </source>
</evidence>
<feature type="domain" description="Carbohydrate kinase FGGY C-terminal" evidence="8">
    <location>
        <begin position="278"/>
        <end position="367"/>
    </location>
</feature>
<dbReference type="PANTHER" id="PTHR10196">
    <property type="entry name" value="SUGAR KINASE"/>
    <property type="match status" value="1"/>
</dbReference>
<dbReference type="GO" id="GO:0005739">
    <property type="term" value="C:mitochondrion"/>
    <property type="evidence" value="ECO:0007669"/>
    <property type="project" value="TreeGrafter"/>
</dbReference>
<evidence type="ECO:0000313" key="10">
    <source>
        <dbReference type="Proteomes" id="UP000479000"/>
    </source>
</evidence>
<dbReference type="InterPro" id="IPR043129">
    <property type="entry name" value="ATPase_NBD"/>
</dbReference>
<evidence type="ECO:0000313" key="9">
    <source>
        <dbReference type="EMBL" id="CAB0012181.1"/>
    </source>
</evidence>
<dbReference type="EC" id="2.7.1.30" evidence="3"/>
<dbReference type="InterPro" id="IPR018484">
    <property type="entry name" value="FGGY_N"/>
</dbReference>
<keyword evidence="4 6" id="KW-0808">Transferase</keyword>
<evidence type="ECO:0000256" key="5">
    <source>
        <dbReference type="ARBA" id="ARBA00022777"/>
    </source>
</evidence>